<dbReference type="PANTHER" id="PTHR43283:SF18">
    <property type="match status" value="1"/>
</dbReference>
<dbReference type="Pfam" id="PF00144">
    <property type="entry name" value="Beta-lactamase"/>
    <property type="match status" value="1"/>
</dbReference>
<feature type="domain" description="Beta-lactamase-related" evidence="2">
    <location>
        <begin position="353"/>
        <end position="654"/>
    </location>
</feature>
<gene>
    <name evidence="3" type="ORF">GCM10007854_28730</name>
</gene>
<dbReference type="Gene3D" id="2.60.40.1190">
    <property type="match status" value="1"/>
</dbReference>
<dbReference type="InterPro" id="IPR050789">
    <property type="entry name" value="Diverse_Enzym_Activities"/>
</dbReference>
<feature type="chain" id="PRO_5047361079" description="Beta-lactamase-related domain-containing protein" evidence="1">
    <location>
        <begin position="24"/>
        <end position="669"/>
    </location>
</feature>
<evidence type="ECO:0000313" key="3">
    <source>
        <dbReference type="EMBL" id="GLQ21918.1"/>
    </source>
</evidence>
<dbReference type="PANTHER" id="PTHR43283">
    <property type="entry name" value="BETA-LACTAMASE-RELATED"/>
    <property type="match status" value="1"/>
</dbReference>
<dbReference type="InterPro" id="IPR001466">
    <property type="entry name" value="Beta-lactam-related"/>
</dbReference>
<dbReference type="Gene3D" id="3.40.710.10">
    <property type="entry name" value="DD-peptidase/beta-lactamase superfamily"/>
    <property type="match status" value="1"/>
</dbReference>
<dbReference type="SUPFAM" id="SSF56601">
    <property type="entry name" value="beta-lactamase/transpeptidase-like"/>
    <property type="match status" value="1"/>
</dbReference>
<accession>A0ABQ5V314</accession>
<evidence type="ECO:0000256" key="1">
    <source>
        <dbReference type="SAM" id="SignalP"/>
    </source>
</evidence>
<evidence type="ECO:0000259" key="2">
    <source>
        <dbReference type="Pfam" id="PF00144"/>
    </source>
</evidence>
<comment type="caution">
    <text evidence="3">The sequence shown here is derived from an EMBL/GenBank/DDBJ whole genome shotgun (WGS) entry which is preliminary data.</text>
</comment>
<organism evidence="3 4">
    <name type="scientific">Algimonas porphyrae</name>
    <dbReference type="NCBI Taxonomy" id="1128113"/>
    <lineage>
        <taxon>Bacteria</taxon>
        <taxon>Pseudomonadati</taxon>
        <taxon>Pseudomonadota</taxon>
        <taxon>Alphaproteobacteria</taxon>
        <taxon>Maricaulales</taxon>
        <taxon>Robiginitomaculaceae</taxon>
        <taxon>Algimonas</taxon>
    </lineage>
</organism>
<protein>
    <recommendedName>
        <fullName evidence="2">Beta-lactamase-related domain-containing protein</fullName>
    </recommendedName>
</protein>
<dbReference type="EMBL" id="BSNJ01000007">
    <property type="protein sequence ID" value="GLQ21918.1"/>
    <property type="molecule type" value="Genomic_DNA"/>
</dbReference>
<name>A0ABQ5V314_9PROT</name>
<dbReference type="RefSeq" id="WP_284373981.1">
    <property type="nucleotide sequence ID" value="NZ_BSNJ01000007.1"/>
</dbReference>
<keyword evidence="4" id="KW-1185">Reference proteome</keyword>
<dbReference type="SUPFAM" id="SSF49344">
    <property type="entry name" value="CBD9-like"/>
    <property type="match status" value="1"/>
</dbReference>
<sequence>MHKIGHSAFGILLSCAFGTLAYADNGELAYAFDAPSIKVDGDLSDWPEDVIRYDLDRQLIGDVDAYFQVAYNASEGAVYIGLSVGDDIHIASEDSLDTLNLKDSHILYLDPYHSKNGSAPFAFSAAGDDVTPVIDDESWAPAVRAAYPWPMSHAFSRREGVSVHEWSFNLGSEFTPGMTIGLDHIILDIDQPKSENLSSASMWGSYNGKTNRSGRLGDVMLVPDRADLGTVKGRIKWSDSIDGPDLSNWRIRIDPLGRKYGWVQVRSGEGGEFEFDLPLGNYRISSPFRLYNGSDETRYDLRLSDADIVNFQVRARETIDLGDIAWATRDPLKIPTQPGFLFDYDPSKEASLNAFIEEALDYYQIMGASIALIVDGELAYSQNFGFRNNYTQQTVDEATLFEAGSVTKPIFALAVLRLAERGVIDLDTPLADYLPLESPPEDIRYKKMTARHVLSHQTGLPNWRHQTSDGQLDLVFVPGTGFRYSGEGFEYLGRVVSHLTNKSLEMIFLDEIIRPFAVGENMIFKDTGALIDRVAFGHDFDRPNNAQLPENVGPAYSMQTNATSLAKVMTAMFDHVGLSTETYLALFEEQVLTPDPASSQAWPVYYGLGFQLIDTTFGPAISHTGLNGSNNAIFEGYLNERSGFIVLTNSDVGRQFYLDLREFLVVGGE</sequence>
<feature type="signal peptide" evidence="1">
    <location>
        <begin position="1"/>
        <end position="23"/>
    </location>
</feature>
<dbReference type="Proteomes" id="UP001161390">
    <property type="component" value="Unassembled WGS sequence"/>
</dbReference>
<dbReference type="PROSITE" id="PS51257">
    <property type="entry name" value="PROKAR_LIPOPROTEIN"/>
    <property type="match status" value="1"/>
</dbReference>
<reference evidence="3" key="1">
    <citation type="journal article" date="2014" name="Int. J. Syst. Evol. Microbiol.">
        <title>Complete genome of a new Firmicutes species belonging to the dominant human colonic microbiota ('Ruminococcus bicirculans') reveals two chromosomes and a selective capacity to utilize plant glucans.</title>
        <authorList>
            <consortium name="NISC Comparative Sequencing Program"/>
            <person name="Wegmann U."/>
            <person name="Louis P."/>
            <person name="Goesmann A."/>
            <person name="Henrissat B."/>
            <person name="Duncan S.H."/>
            <person name="Flint H.J."/>
        </authorList>
    </citation>
    <scope>NUCLEOTIDE SEQUENCE</scope>
    <source>
        <strain evidence="3">NBRC 108216</strain>
    </source>
</reference>
<evidence type="ECO:0000313" key="4">
    <source>
        <dbReference type="Proteomes" id="UP001161390"/>
    </source>
</evidence>
<keyword evidence="1" id="KW-0732">Signal</keyword>
<dbReference type="InterPro" id="IPR012338">
    <property type="entry name" value="Beta-lactam/transpept-like"/>
</dbReference>
<reference evidence="3" key="2">
    <citation type="submission" date="2023-01" db="EMBL/GenBank/DDBJ databases">
        <title>Draft genome sequence of Algimonas porphyrae strain NBRC 108216.</title>
        <authorList>
            <person name="Sun Q."/>
            <person name="Mori K."/>
        </authorList>
    </citation>
    <scope>NUCLEOTIDE SEQUENCE</scope>
    <source>
        <strain evidence="3">NBRC 108216</strain>
    </source>
</reference>
<proteinExistence type="predicted"/>